<dbReference type="Proteomes" id="UP000193240">
    <property type="component" value="Unassembled WGS sequence"/>
</dbReference>
<keyword evidence="2" id="KW-1133">Transmembrane helix</keyword>
<dbReference type="EMBL" id="KZ107849">
    <property type="protein sequence ID" value="OSS47091.1"/>
    <property type="molecule type" value="Genomic_DNA"/>
</dbReference>
<evidence type="ECO:0000256" key="2">
    <source>
        <dbReference type="SAM" id="Phobius"/>
    </source>
</evidence>
<reference evidence="3 4" key="1">
    <citation type="journal article" date="2017" name="Genome Announc.">
        <title>Genome sequence of the saprophytic ascomycete Epicoccum nigrum ICMP 19927 strain isolated from New Zealand.</title>
        <authorList>
            <person name="Fokin M."/>
            <person name="Fleetwood D."/>
            <person name="Weir B.S."/>
            <person name="Villas-Boas S.G."/>
        </authorList>
    </citation>
    <scope>NUCLEOTIDE SEQUENCE [LARGE SCALE GENOMIC DNA]</scope>
    <source>
        <strain evidence="3 4">ICMP 19927</strain>
    </source>
</reference>
<dbReference type="InParanoid" id="A0A1Y2LT67"/>
<accession>A0A1Y2LT67</accession>
<dbReference type="AlphaFoldDB" id="A0A1Y2LT67"/>
<name>A0A1Y2LT67_EPING</name>
<feature type="compositionally biased region" description="Low complexity" evidence="1">
    <location>
        <begin position="1"/>
        <end position="13"/>
    </location>
</feature>
<evidence type="ECO:0000313" key="4">
    <source>
        <dbReference type="Proteomes" id="UP000193240"/>
    </source>
</evidence>
<sequence>MPTTLPSPSSFSLPDEESNPPPKHPFPELPQRPGKSTSYLRALLRAHKARITLLLLFTLTLLGGITGLAIFLTHVLRRLSDADAALAKTSHVAVLTTGTVAPSPTKVLVTQTTMATLVSTATQAVSVPVEQLMSGLVPGVTKTLFAEGPECTGAMGHVAICVGRSPFVVLNDLPKEGGDGKNDKKGLKW</sequence>
<feature type="region of interest" description="Disordered" evidence="1">
    <location>
        <begin position="1"/>
        <end position="34"/>
    </location>
</feature>
<keyword evidence="2" id="KW-0812">Transmembrane</keyword>
<feature type="transmembrane region" description="Helical" evidence="2">
    <location>
        <begin position="51"/>
        <end position="72"/>
    </location>
</feature>
<feature type="compositionally biased region" description="Pro residues" evidence="1">
    <location>
        <begin position="19"/>
        <end position="30"/>
    </location>
</feature>
<proteinExistence type="predicted"/>
<gene>
    <name evidence="3" type="ORF">B5807_09995</name>
</gene>
<evidence type="ECO:0000313" key="3">
    <source>
        <dbReference type="EMBL" id="OSS47091.1"/>
    </source>
</evidence>
<keyword evidence="4" id="KW-1185">Reference proteome</keyword>
<evidence type="ECO:0000256" key="1">
    <source>
        <dbReference type="SAM" id="MobiDB-lite"/>
    </source>
</evidence>
<organism evidence="3 4">
    <name type="scientific">Epicoccum nigrum</name>
    <name type="common">Soil fungus</name>
    <name type="synonym">Epicoccum purpurascens</name>
    <dbReference type="NCBI Taxonomy" id="105696"/>
    <lineage>
        <taxon>Eukaryota</taxon>
        <taxon>Fungi</taxon>
        <taxon>Dikarya</taxon>
        <taxon>Ascomycota</taxon>
        <taxon>Pezizomycotina</taxon>
        <taxon>Dothideomycetes</taxon>
        <taxon>Pleosporomycetidae</taxon>
        <taxon>Pleosporales</taxon>
        <taxon>Pleosporineae</taxon>
        <taxon>Didymellaceae</taxon>
        <taxon>Epicoccum</taxon>
    </lineage>
</organism>
<protein>
    <submittedName>
        <fullName evidence="3">Uncharacterized protein</fullName>
    </submittedName>
</protein>
<keyword evidence="2" id="KW-0472">Membrane</keyword>